<dbReference type="HOGENOM" id="CLU_1832550_0_0_9"/>
<protein>
    <submittedName>
        <fullName evidence="2">Uncharacterized protein</fullName>
    </submittedName>
</protein>
<sequence>MNNEKFARENKRIIEGMVIGAIAGPIVFLVLMYFKNPGPLQIWQIFVSIALGIVMGLTLGGVMSASLVLNKTVESKIPWRKKVLKLAPQVIGTGVVVAAAGVVITLVTNWGSVDIVKTIFSTDTLWQFFDGVLLGLITIR</sequence>
<name>Q5FI83_LACAC</name>
<dbReference type="EMBL" id="CP000033">
    <property type="protein sequence ID" value="AAV43591.1"/>
    <property type="molecule type" value="Genomic_DNA"/>
</dbReference>
<feature type="transmembrane region" description="Helical" evidence="1">
    <location>
        <begin position="40"/>
        <end position="69"/>
    </location>
</feature>
<dbReference type="PATRIC" id="fig|272621.13.peg.1699"/>
<dbReference type="KEGG" id="lac:LBA1786"/>
<feature type="transmembrane region" description="Helical" evidence="1">
    <location>
        <begin position="90"/>
        <end position="113"/>
    </location>
</feature>
<dbReference type="Proteomes" id="UP000006381">
    <property type="component" value="Chromosome"/>
</dbReference>
<keyword evidence="1" id="KW-0472">Membrane</keyword>
<feature type="transmembrane region" description="Helical" evidence="1">
    <location>
        <begin position="12"/>
        <end position="34"/>
    </location>
</feature>
<evidence type="ECO:0000256" key="1">
    <source>
        <dbReference type="SAM" id="Phobius"/>
    </source>
</evidence>
<dbReference type="eggNOG" id="ENOG5030ACV">
    <property type="taxonomic scope" value="Bacteria"/>
</dbReference>
<evidence type="ECO:0000313" key="3">
    <source>
        <dbReference type="Proteomes" id="UP000006381"/>
    </source>
</evidence>
<dbReference type="GeneID" id="93289156"/>
<organism evidence="3">
    <name type="scientific">Lactobacillus acidophilus (strain ATCC 700396 / NCK56 / N2 / NCFM)</name>
    <dbReference type="NCBI Taxonomy" id="272621"/>
    <lineage>
        <taxon>Bacteria</taxon>
        <taxon>Bacillati</taxon>
        <taxon>Bacillota</taxon>
        <taxon>Bacilli</taxon>
        <taxon>Lactobacillales</taxon>
        <taxon>Lactobacillaceae</taxon>
        <taxon>Lactobacillus</taxon>
    </lineage>
</organism>
<keyword evidence="1" id="KW-1133">Transmembrane helix</keyword>
<accession>Q5FI83</accession>
<evidence type="ECO:0000313" key="2">
    <source>
        <dbReference type="EMBL" id="AAV43591.1"/>
    </source>
</evidence>
<keyword evidence="1" id="KW-0812">Transmembrane</keyword>
<dbReference type="OrthoDB" id="2325832at2"/>
<reference evidence="2 3" key="1">
    <citation type="journal article" date="2005" name="Proc. Natl. Acad. Sci. U.S.A.">
        <title>Complete genome sequence of the probiotic lactic acid bacterium Lactobacillus acidophilus NCFM.</title>
        <authorList>
            <person name="Altermann E."/>
            <person name="Russell W.M."/>
            <person name="Azcarate-Peril M.A."/>
            <person name="Barrangou R."/>
            <person name="Buck B.L."/>
            <person name="McAuliffe O."/>
            <person name="Souther N."/>
            <person name="Dobson A."/>
            <person name="Duong T."/>
            <person name="Callanan M."/>
            <person name="Lick S."/>
            <person name="Hamrick A."/>
            <person name="Cano R."/>
            <person name="Klaenhammer T.R."/>
        </authorList>
    </citation>
    <scope>NUCLEOTIDE SEQUENCE [LARGE SCALE GENOMIC DNA]</scope>
    <source>
        <strain evidence="3">ATCC 700396 / NCK56 / N2 / NCFM</strain>
    </source>
</reference>
<dbReference type="RefSeq" id="WP_003549784.1">
    <property type="nucleotide sequence ID" value="NC_006814.3"/>
</dbReference>
<dbReference type="BioCyc" id="LACI272621:G1G49-1747-MONOMER"/>
<dbReference type="STRING" id="272621.LBA1786"/>
<proteinExistence type="predicted"/>
<keyword evidence="3" id="KW-1185">Reference proteome</keyword>
<gene>
    <name evidence="2" type="ordered locus">LBA1786</name>
</gene>
<dbReference type="AlphaFoldDB" id="Q5FI83"/>